<dbReference type="Proteomes" id="UP000321456">
    <property type="component" value="Unassembled WGS sequence"/>
</dbReference>
<dbReference type="RefSeq" id="WP_147742989.1">
    <property type="nucleotide sequence ID" value="NZ_VRUR01000001.1"/>
</dbReference>
<sequence>MKSVIRTSCFLIIVLVQYSITGQSVNDLADIRPDIIKKEGDFVSGISHREQKGQEILNQCYKAHGWDKVSDIKIITAVYNDDWSPALEQLKVHNNWPLENQKVRHDFYAFKLGNSRVELLNGPAEKEIWGIDHNIPYKKIHGKLNTIDDANMIPALVGKEYFIQLPYWINKVPLVNYVEEKVLHGKTYHLIYGTWKSGEPNAEFDQYIYWINKETKLLEMVQYTVRVVAPAVYGYVVFKNFRKVNGVIIPFQHQLGYLPTEEGLIHQMIFESITFDSHDVGPDYIEVFGNN</sequence>
<proteinExistence type="predicted"/>
<gene>
    <name evidence="1" type="ORF">FVB32_08080</name>
</gene>
<evidence type="ECO:0000313" key="1">
    <source>
        <dbReference type="EMBL" id="TXN38239.1"/>
    </source>
</evidence>
<dbReference type="Pfam" id="PF20113">
    <property type="entry name" value="DUF6503"/>
    <property type="match status" value="1"/>
</dbReference>
<protein>
    <submittedName>
        <fullName evidence="1">Uncharacterized protein</fullName>
    </submittedName>
</protein>
<keyword evidence="2" id="KW-1185">Reference proteome</keyword>
<comment type="caution">
    <text evidence="1">The sequence shown here is derived from an EMBL/GenBank/DDBJ whole genome shotgun (WGS) entry which is preliminary data.</text>
</comment>
<dbReference type="EMBL" id="VRUR01000001">
    <property type="protein sequence ID" value="TXN38239.1"/>
    <property type="molecule type" value="Genomic_DNA"/>
</dbReference>
<dbReference type="AlphaFoldDB" id="A0A5C8VAP5"/>
<name>A0A5C8VAP5_9FLAO</name>
<evidence type="ECO:0000313" key="2">
    <source>
        <dbReference type="Proteomes" id="UP000321456"/>
    </source>
</evidence>
<accession>A0A5C8VAP5</accession>
<dbReference type="InterPro" id="IPR045444">
    <property type="entry name" value="DUF6503"/>
</dbReference>
<reference evidence="1 2" key="1">
    <citation type="submission" date="2019-08" db="EMBL/GenBank/DDBJ databases">
        <title>Professor.</title>
        <authorList>
            <person name="Park J.S."/>
        </authorList>
    </citation>
    <scope>NUCLEOTIDE SEQUENCE [LARGE SCALE GENOMIC DNA]</scope>
    <source>
        <strain evidence="1 2">176CP5-101</strain>
    </source>
</reference>
<organism evidence="1 2">
    <name type="scientific">Flagellimonas hymeniacidonis</name>
    <dbReference type="NCBI Taxonomy" id="2603628"/>
    <lineage>
        <taxon>Bacteria</taxon>
        <taxon>Pseudomonadati</taxon>
        <taxon>Bacteroidota</taxon>
        <taxon>Flavobacteriia</taxon>
        <taxon>Flavobacteriales</taxon>
        <taxon>Flavobacteriaceae</taxon>
        <taxon>Flagellimonas</taxon>
    </lineage>
</organism>